<accession>A0AAV5MQ87</accession>
<evidence type="ECO:0000313" key="1">
    <source>
        <dbReference type="EMBL" id="GKV51720.1"/>
    </source>
</evidence>
<organism evidence="1 2">
    <name type="scientific">Rubroshorea leprosula</name>
    <dbReference type="NCBI Taxonomy" id="152421"/>
    <lineage>
        <taxon>Eukaryota</taxon>
        <taxon>Viridiplantae</taxon>
        <taxon>Streptophyta</taxon>
        <taxon>Embryophyta</taxon>
        <taxon>Tracheophyta</taxon>
        <taxon>Spermatophyta</taxon>
        <taxon>Magnoliopsida</taxon>
        <taxon>eudicotyledons</taxon>
        <taxon>Gunneridae</taxon>
        <taxon>Pentapetalae</taxon>
        <taxon>rosids</taxon>
        <taxon>malvids</taxon>
        <taxon>Malvales</taxon>
        <taxon>Dipterocarpaceae</taxon>
        <taxon>Rubroshorea</taxon>
    </lineage>
</organism>
<keyword evidence="2" id="KW-1185">Reference proteome</keyword>
<dbReference type="AlphaFoldDB" id="A0AAV5MQ87"/>
<name>A0AAV5MQ87_9ROSI</name>
<comment type="caution">
    <text evidence="1">The sequence shown here is derived from an EMBL/GenBank/DDBJ whole genome shotgun (WGS) entry which is preliminary data.</text>
</comment>
<evidence type="ECO:0000313" key="2">
    <source>
        <dbReference type="Proteomes" id="UP001054252"/>
    </source>
</evidence>
<gene>
    <name evidence="1" type="ORF">SLEP1_g58349</name>
</gene>
<reference evidence="1 2" key="1">
    <citation type="journal article" date="2021" name="Commun. Biol.">
        <title>The genome of Shorea leprosula (Dipterocarpaceae) highlights the ecological relevance of drought in aseasonal tropical rainforests.</title>
        <authorList>
            <person name="Ng K.K.S."/>
            <person name="Kobayashi M.J."/>
            <person name="Fawcett J.A."/>
            <person name="Hatakeyama M."/>
            <person name="Paape T."/>
            <person name="Ng C.H."/>
            <person name="Ang C.C."/>
            <person name="Tnah L.H."/>
            <person name="Lee C.T."/>
            <person name="Nishiyama T."/>
            <person name="Sese J."/>
            <person name="O'Brien M.J."/>
            <person name="Copetti D."/>
            <person name="Mohd Noor M.I."/>
            <person name="Ong R.C."/>
            <person name="Putra M."/>
            <person name="Sireger I.Z."/>
            <person name="Indrioko S."/>
            <person name="Kosugi Y."/>
            <person name="Izuno A."/>
            <person name="Isagi Y."/>
            <person name="Lee S.L."/>
            <person name="Shimizu K.K."/>
        </authorList>
    </citation>
    <scope>NUCLEOTIDE SEQUENCE [LARGE SCALE GENOMIC DNA]</scope>
    <source>
        <strain evidence="1">214</strain>
    </source>
</reference>
<dbReference type="Proteomes" id="UP001054252">
    <property type="component" value="Unassembled WGS sequence"/>
</dbReference>
<proteinExistence type="predicted"/>
<sequence>MYTAIQANLANTRDIRIYLKICPQYSVVGLDHITHNYKFQTTFYKTNHKRNSES</sequence>
<protein>
    <submittedName>
        <fullName evidence="1">Uncharacterized protein</fullName>
    </submittedName>
</protein>
<dbReference type="EMBL" id="BPVZ01000530">
    <property type="protein sequence ID" value="GKV51720.1"/>
    <property type="molecule type" value="Genomic_DNA"/>
</dbReference>